<dbReference type="Proteomes" id="UP000808349">
    <property type="component" value="Unassembled WGS sequence"/>
</dbReference>
<protein>
    <submittedName>
        <fullName evidence="7">VWA domain-containing protein</fullName>
    </submittedName>
</protein>
<evidence type="ECO:0000313" key="8">
    <source>
        <dbReference type="Proteomes" id="UP000808349"/>
    </source>
</evidence>
<dbReference type="PANTHER" id="PTHR22550">
    <property type="entry name" value="SPORE GERMINATION PROTEIN"/>
    <property type="match status" value="1"/>
</dbReference>
<keyword evidence="3 5" id="KW-1133">Transmembrane helix</keyword>
<evidence type="ECO:0000256" key="2">
    <source>
        <dbReference type="ARBA" id="ARBA00022692"/>
    </source>
</evidence>
<keyword evidence="2 5" id="KW-0812">Transmembrane</keyword>
<dbReference type="PROSITE" id="PS50234">
    <property type="entry name" value="VWFA"/>
    <property type="match status" value="1"/>
</dbReference>
<dbReference type="EMBL" id="JADKFW010000004">
    <property type="protein sequence ID" value="MBK9716057.1"/>
    <property type="molecule type" value="Genomic_DNA"/>
</dbReference>
<dbReference type="PRINTS" id="PR00453">
    <property type="entry name" value="VWFADOMAIN"/>
</dbReference>
<dbReference type="CDD" id="cd01467">
    <property type="entry name" value="vWA_BatA_type"/>
    <property type="match status" value="1"/>
</dbReference>
<dbReference type="PANTHER" id="PTHR22550:SF5">
    <property type="entry name" value="LEUCINE ZIPPER PROTEIN 4"/>
    <property type="match status" value="1"/>
</dbReference>
<proteinExistence type="predicted"/>
<dbReference type="InterPro" id="IPR050768">
    <property type="entry name" value="UPF0353/GerABKA_families"/>
</dbReference>
<dbReference type="SUPFAM" id="SSF53300">
    <property type="entry name" value="vWA-like"/>
    <property type="match status" value="1"/>
</dbReference>
<sequence>MEWQNPWMLLLLGILPFLWLRRIRNEKSQEVELVFPTLMHLPERSSWKIYLLRILPYFKMLALGFFILALARPQWVLREEKIEADGIDIFLVMDLSSSMLSQDFKPNRLEVSKLVAKDFIDKRSYDRIGLVGFSGEGFTQCPLTVDHNVLNHLLGQLECGFLEDGTAIGMGLSTAVNRLKDDSLTSSKVIILITDGVNNAGEISPDLAAELAKVYRIKIYSIGVGSTGEAYSPIGRQANGEFVFGMAPVNIDESLLTKISSYTGGKYYRATNTDQLKEIYSEIDALEKTKIEVKTFRRYSDEFRPFVLVGVILILLQWLLGNLLNPLMPLKDV</sequence>
<evidence type="ECO:0000259" key="6">
    <source>
        <dbReference type="PROSITE" id="PS50234"/>
    </source>
</evidence>
<dbReference type="Pfam" id="PF07584">
    <property type="entry name" value="BatA"/>
    <property type="match status" value="1"/>
</dbReference>
<dbReference type="InterPro" id="IPR002035">
    <property type="entry name" value="VWF_A"/>
</dbReference>
<dbReference type="Pfam" id="PF00092">
    <property type="entry name" value="VWA"/>
    <property type="match status" value="1"/>
</dbReference>
<feature type="domain" description="VWFA" evidence="6">
    <location>
        <begin position="88"/>
        <end position="283"/>
    </location>
</feature>
<feature type="transmembrane region" description="Helical" evidence="5">
    <location>
        <begin position="49"/>
        <end position="71"/>
    </location>
</feature>
<accession>A0A9D7S566</accession>
<dbReference type="Gene3D" id="3.40.50.410">
    <property type="entry name" value="von Willebrand factor, type A domain"/>
    <property type="match status" value="1"/>
</dbReference>
<evidence type="ECO:0000256" key="5">
    <source>
        <dbReference type="SAM" id="Phobius"/>
    </source>
</evidence>
<keyword evidence="4 5" id="KW-0472">Membrane</keyword>
<dbReference type="InterPro" id="IPR033881">
    <property type="entry name" value="vWA_BatA_type"/>
</dbReference>
<feature type="transmembrane region" description="Helical" evidence="5">
    <location>
        <begin position="306"/>
        <end position="324"/>
    </location>
</feature>
<dbReference type="InterPro" id="IPR024163">
    <property type="entry name" value="Aerotolerance_reg_N"/>
</dbReference>
<dbReference type="AlphaFoldDB" id="A0A9D7S566"/>
<evidence type="ECO:0000256" key="4">
    <source>
        <dbReference type="ARBA" id="ARBA00023136"/>
    </source>
</evidence>
<reference evidence="7 8" key="1">
    <citation type="submission" date="2020-10" db="EMBL/GenBank/DDBJ databases">
        <title>Connecting structure to function with the recovery of over 1000 high-quality activated sludge metagenome-assembled genomes encoding full-length rRNA genes using long-read sequencing.</title>
        <authorList>
            <person name="Singleton C.M."/>
            <person name="Petriglieri F."/>
            <person name="Kristensen J.M."/>
            <person name="Kirkegaard R.H."/>
            <person name="Michaelsen T.Y."/>
            <person name="Andersen M.H."/>
            <person name="Karst S.M."/>
            <person name="Dueholm M.S."/>
            <person name="Nielsen P.H."/>
            <person name="Albertsen M."/>
        </authorList>
    </citation>
    <scope>NUCLEOTIDE SEQUENCE [LARGE SCALE GENOMIC DNA]</scope>
    <source>
        <strain evidence="7">Ribe_18-Q3-R11-54_BAT3C.373</strain>
    </source>
</reference>
<comment type="caution">
    <text evidence="7">The sequence shown here is derived from an EMBL/GenBank/DDBJ whole genome shotgun (WGS) entry which is preliminary data.</text>
</comment>
<evidence type="ECO:0000256" key="1">
    <source>
        <dbReference type="ARBA" id="ARBA00022475"/>
    </source>
</evidence>
<keyword evidence="1" id="KW-1003">Cell membrane</keyword>
<name>A0A9D7S566_9BACT</name>
<dbReference type="InterPro" id="IPR036465">
    <property type="entry name" value="vWFA_dom_sf"/>
</dbReference>
<dbReference type="SMART" id="SM00327">
    <property type="entry name" value="VWA"/>
    <property type="match status" value="1"/>
</dbReference>
<gene>
    <name evidence="7" type="ORF">IPO85_00760</name>
</gene>
<evidence type="ECO:0000313" key="7">
    <source>
        <dbReference type="EMBL" id="MBK9716057.1"/>
    </source>
</evidence>
<organism evidence="7 8">
    <name type="scientific">Candidatus Defluviibacterium haderslevense</name>
    <dbReference type="NCBI Taxonomy" id="2981993"/>
    <lineage>
        <taxon>Bacteria</taxon>
        <taxon>Pseudomonadati</taxon>
        <taxon>Bacteroidota</taxon>
        <taxon>Saprospiria</taxon>
        <taxon>Saprospirales</taxon>
        <taxon>Saprospiraceae</taxon>
        <taxon>Candidatus Defluviibacterium</taxon>
    </lineage>
</organism>
<evidence type="ECO:0000256" key="3">
    <source>
        <dbReference type="ARBA" id="ARBA00022989"/>
    </source>
</evidence>